<organism evidence="1 2">
    <name type="scientific">Azospirillum argentinense</name>
    <dbReference type="NCBI Taxonomy" id="2970906"/>
    <lineage>
        <taxon>Bacteria</taxon>
        <taxon>Pseudomonadati</taxon>
        <taxon>Pseudomonadota</taxon>
        <taxon>Alphaproteobacteria</taxon>
        <taxon>Rhodospirillales</taxon>
        <taxon>Azospirillaceae</taxon>
        <taxon>Azospirillum</taxon>
    </lineage>
</organism>
<gene>
    <name evidence="1" type="ORF">FH063_003481</name>
</gene>
<protein>
    <submittedName>
        <fullName evidence="1">Uncharacterized protein</fullName>
    </submittedName>
</protein>
<dbReference type="AlphaFoldDB" id="A0A5B0KZ24"/>
<sequence length="38" mass="4262">MLFRKSLFRACKQHSKNQSKSVLSIVGVNTLARGGSRR</sequence>
<evidence type="ECO:0000313" key="1">
    <source>
        <dbReference type="EMBL" id="KAA1056608.1"/>
    </source>
</evidence>
<dbReference type="EMBL" id="VEWN01000003">
    <property type="protein sequence ID" value="KAA1056608.1"/>
    <property type="molecule type" value="Genomic_DNA"/>
</dbReference>
<evidence type="ECO:0000313" key="2">
    <source>
        <dbReference type="Proteomes" id="UP000325333"/>
    </source>
</evidence>
<dbReference type="Proteomes" id="UP000325333">
    <property type="component" value="Unassembled WGS sequence"/>
</dbReference>
<name>A0A5B0KZ24_9PROT</name>
<reference evidence="1 2" key="1">
    <citation type="submission" date="2019-07" db="EMBL/GenBank/DDBJ databases">
        <title>Genome sequencing of the stress-tolerant strain Azospirillum brasilense Az19.</title>
        <authorList>
            <person name="Maroniche G.A."/>
            <person name="Garcia J.E."/>
            <person name="Pagnussat L."/>
            <person name="Amenta M."/>
            <person name="Creus C.M."/>
        </authorList>
    </citation>
    <scope>NUCLEOTIDE SEQUENCE [LARGE SCALE GENOMIC DNA]</scope>
    <source>
        <strain evidence="1 2">Az19</strain>
    </source>
</reference>
<comment type="caution">
    <text evidence="1">The sequence shown here is derived from an EMBL/GenBank/DDBJ whole genome shotgun (WGS) entry which is preliminary data.</text>
</comment>
<accession>A0A5B0KZ24</accession>
<proteinExistence type="predicted"/>